<dbReference type="AlphaFoldDB" id="A0A3M7RJG4"/>
<keyword evidence="2" id="KW-1185">Reference proteome</keyword>
<accession>A0A3M7RJG4</accession>
<dbReference type="Proteomes" id="UP000276133">
    <property type="component" value="Unassembled WGS sequence"/>
</dbReference>
<protein>
    <submittedName>
        <fullName evidence="1">Uncharacterized protein</fullName>
    </submittedName>
</protein>
<dbReference type="EMBL" id="REGN01003233">
    <property type="protein sequence ID" value="RNA23713.1"/>
    <property type="molecule type" value="Genomic_DNA"/>
</dbReference>
<reference evidence="1 2" key="1">
    <citation type="journal article" date="2018" name="Sci. Rep.">
        <title>Genomic signatures of local adaptation to the degree of environmental predictability in rotifers.</title>
        <authorList>
            <person name="Franch-Gras L."/>
            <person name="Hahn C."/>
            <person name="Garcia-Roger E.M."/>
            <person name="Carmona M.J."/>
            <person name="Serra M."/>
            <person name="Gomez A."/>
        </authorList>
    </citation>
    <scope>NUCLEOTIDE SEQUENCE [LARGE SCALE GENOMIC DNA]</scope>
    <source>
        <strain evidence="1">HYR1</strain>
    </source>
</reference>
<name>A0A3M7RJG4_BRAPC</name>
<organism evidence="1 2">
    <name type="scientific">Brachionus plicatilis</name>
    <name type="common">Marine rotifer</name>
    <name type="synonym">Brachionus muelleri</name>
    <dbReference type="NCBI Taxonomy" id="10195"/>
    <lineage>
        <taxon>Eukaryota</taxon>
        <taxon>Metazoa</taxon>
        <taxon>Spiralia</taxon>
        <taxon>Gnathifera</taxon>
        <taxon>Rotifera</taxon>
        <taxon>Eurotatoria</taxon>
        <taxon>Monogononta</taxon>
        <taxon>Pseudotrocha</taxon>
        <taxon>Ploima</taxon>
        <taxon>Brachionidae</taxon>
        <taxon>Brachionus</taxon>
    </lineage>
</organism>
<gene>
    <name evidence="1" type="ORF">BpHYR1_050238</name>
</gene>
<sequence length="61" mass="7286">MTLFPCHLKYEITSALQFLPITRTQLFILYGIVTENYCIMEAKNLCTRKDNKYHKIINKFI</sequence>
<evidence type="ECO:0000313" key="1">
    <source>
        <dbReference type="EMBL" id="RNA23713.1"/>
    </source>
</evidence>
<comment type="caution">
    <text evidence="1">The sequence shown here is derived from an EMBL/GenBank/DDBJ whole genome shotgun (WGS) entry which is preliminary data.</text>
</comment>
<proteinExistence type="predicted"/>
<evidence type="ECO:0000313" key="2">
    <source>
        <dbReference type="Proteomes" id="UP000276133"/>
    </source>
</evidence>